<dbReference type="Proteomes" id="UP001398420">
    <property type="component" value="Unassembled WGS sequence"/>
</dbReference>
<dbReference type="RefSeq" id="WP_087680251.1">
    <property type="nucleotide sequence ID" value="NZ_JBCEWA010000007.1"/>
</dbReference>
<reference evidence="1 2" key="1">
    <citation type="submission" date="2024-04" db="EMBL/GenBank/DDBJ databases">
        <authorList>
            <person name="Wu Y.S."/>
            <person name="Zhang L."/>
        </authorList>
    </citation>
    <scope>NUCLEOTIDE SEQUENCE [LARGE SCALE GENOMIC DNA]</scope>
    <source>
        <strain evidence="1 2">KG-01</strain>
    </source>
</reference>
<gene>
    <name evidence="1" type="ORF">AAF454_10620</name>
</gene>
<proteinExistence type="predicted"/>
<evidence type="ECO:0000313" key="2">
    <source>
        <dbReference type="Proteomes" id="UP001398420"/>
    </source>
</evidence>
<protein>
    <submittedName>
        <fullName evidence="1">Uncharacterized protein</fullName>
    </submittedName>
</protein>
<organism evidence="1 2">
    <name type="scientific">Kurthia gibsonii</name>
    <dbReference type="NCBI Taxonomy" id="33946"/>
    <lineage>
        <taxon>Bacteria</taxon>
        <taxon>Bacillati</taxon>
        <taxon>Bacillota</taxon>
        <taxon>Bacilli</taxon>
        <taxon>Bacillales</taxon>
        <taxon>Caryophanaceae</taxon>
        <taxon>Kurthia</taxon>
    </lineage>
</organism>
<accession>A0ABU9LPM1</accession>
<sequence length="237" mass="27502">MKYTLDMMYELLNEKQMADLYSIQKITPYELPINAYQVTIHFQAKKKYSIFAEQILRFLALSSLNEDLLQDMLGFQEEDLRENIALLLADGAIIVNQEQYELTDLGKESAIDGCASLQHHIKTFTCYWEPVTDQWIEEVNQFLPREHLIHPAVSKQQKMDFSHSFLEKGCIQSFYTKVTGESLSSQYEAIQIEDVVYEMNTTNKVLSVQEVCLLSRDQGTETYSIWNPLASQFVRLT</sequence>
<name>A0ABU9LPM1_9BACL</name>
<keyword evidence="2" id="KW-1185">Reference proteome</keyword>
<comment type="caution">
    <text evidence="1">The sequence shown here is derived from an EMBL/GenBank/DDBJ whole genome shotgun (WGS) entry which is preliminary data.</text>
</comment>
<evidence type="ECO:0000313" key="1">
    <source>
        <dbReference type="EMBL" id="MEL5988852.1"/>
    </source>
</evidence>
<dbReference type="EMBL" id="JBCEWA010000007">
    <property type="protein sequence ID" value="MEL5988852.1"/>
    <property type="molecule type" value="Genomic_DNA"/>
</dbReference>